<keyword evidence="3" id="KW-1185">Reference proteome</keyword>
<reference evidence="2 3" key="1">
    <citation type="journal article" date="2015" name="Fungal Genet. Biol.">
        <title>Evolution of novel wood decay mechanisms in Agaricales revealed by the genome sequences of Fistulina hepatica and Cylindrobasidium torrendii.</title>
        <authorList>
            <person name="Floudas D."/>
            <person name="Held B.W."/>
            <person name="Riley R."/>
            <person name="Nagy L.G."/>
            <person name="Koehler G."/>
            <person name="Ransdell A.S."/>
            <person name="Younus H."/>
            <person name="Chow J."/>
            <person name="Chiniquy J."/>
            <person name="Lipzen A."/>
            <person name="Tritt A."/>
            <person name="Sun H."/>
            <person name="Haridas S."/>
            <person name="LaButti K."/>
            <person name="Ohm R.A."/>
            <person name="Kues U."/>
            <person name="Blanchette R.A."/>
            <person name="Grigoriev I.V."/>
            <person name="Minto R.E."/>
            <person name="Hibbett D.S."/>
        </authorList>
    </citation>
    <scope>NUCLEOTIDE SEQUENCE [LARGE SCALE GENOMIC DNA]</scope>
    <source>
        <strain evidence="2 3">FP15055 ss-10</strain>
    </source>
</reference>
<sequence>MSLSFVFVTLQFLVLVPFALSLPTASGLTFNFVRLPDKYIPFQLPAPRLWQFHDESQVTFHDPAVAKGVPNNLPTYLHHAGPPPVEKATQPLGYVALYDGSIQGGLLGYMNGHRVVHTKADAVKYSEIDLQEFHELYNTATHERVSISAGHFGDSLAIHSKNFHVTRLAKPRADNPNSSTRSTRVRRLSDDEPMFETAVYGLDNTANEVLVSWTNPDGTRPTTYVVINDDRIYYTGDVAALRAAVTQDFTLVALKWVPAT</sequence>
<proteinExistence type="predicted"/>
<protein>
    <submittedName>
        <fullName evidence="2">Uncharacterized protein</fullName>
    </submittedName>
</protein>
<dbReference type="STRING" id="1314674.A0A0D7BI29"/>
<evidence type="ECO:0000313" key="2">
    <source>
        <dbReference type="EMBL" id="KIY69719.1"/>
    </source>
</evidence>
<dbReference type="Proteomes" id="UP000054007">
    <property type="component" value="Unassembled WGS sequence"/>
</dbReference>
<evidence type="ECO:0000256" key="1">
    <source>
        <dbReference type="SAM" id="SignalP"/>
    </source>
</evidence>
<dbReference type="EMBL" id="KN880479">
    <property type="protein sequence ID" value="KIY69719.1"/>
    <property type="molecule type" value="Genomic_DNA"/>
</dbReference>
<keyword evidence="1" id="KW-0732">Signal</keyword>
<evidence type="ECO:0000313" key="3">
    <source>
        <dbReference type="Proteomes" id="UP000054007"/>
    </source>
</evidence>
<organism evidence="2 3">
    <name type="scientific">Cylindrobasidium torrendii FP15055 ss-10</name>
    <dbReference type="NCBI Taxonomy" id="1314674"/>
    <lineage>
        <taxon>Eukaryota</taxon>
        <taxon>Fungi</taxon>
        <taxon>Dikarya</taxon>
        <taxon>Basidiomycota</taxon>
        <taxon>Agaricomycotina</taxon>
        <taxon>Agaricomycetes</taxon>
        <taxon>Agaricomycetidae</taxon>
        <taxon>Agaricales</taxon>
        <taxon>Marasmiineae</taxon>
        <taxon>Physalacriaceae</taxon>
        <taxon>Cylindrobasidium</taxon>
    </lineage>
</organism>
<name>A0A0D7BI29_9AGAR</name>
<accession>A0A0D7BI29</accession>
<dbReference type="AlphaFoldDB" id="A0A0D7BI29"/>
<gene>
    <name evidence="2" type="ORF">CYLTODRAFT_452344</name>
</gene>
<dbReference type="OrthoDB" id="4584900at2759"/>
<feature type="signal peptide" evidence="1">
    <location>
        <begin position="1"/>
        <end position="21"/>
    </location>
</feature>
<feature type="chain" id="PRO_5002317004" evidence="1">
    <location>
        <begin position="22"/>
        <end position="260"/>
    </location>
</feature>